<dbReference type="AlphaFoldDB" id="A0AA39GGW9"/>
<keyword evidence="2" id="KW-1185">Reference proteome</keyword>
<reference evidence="1" key="1">
    <citation type="submission" date="2022-10" db="EMBL/GenBank/DDBJ databases">
        <title>Determination and structural analysis of whole genome sequence of Sarocladium strictum F4-1.</title>
        <authorList>
            <person name="Hu L."/>
            <person name="Jiang Y."/>
        </authorList>
    </citation>
    <scope>NUCLEOTIDE SEQUENCE</scope>
    <source>
        <strain evidence="1">F4-1</strain>
    </source>
</reference>
<gene>
    <name evidence="1" type="ORF">NLU13_6652</name>
</gene>
<name>A0AA39GGW9_SARSR</name>
<protein>
    <recommendedName>
        <fullName evidence="3">Peptidase M61 catalytic domain-containing protein</fullName>
    </recommendedName>
</protein>
<evidence type="ECO:0000313" key="2">
    <source>
        <dbReference type="Proteomes" id="UP001175261"/>
    </source>
</evidence>
<dbReference type="Proteomes" id="UP001175261">
    <property type="component" value="Unassembled WGS sequence"/>
</dbReference>
<evidence type="ECO:0008006" key="3">
    <source>
        <dbReference type="Google" id="ProtNLM"/>
    </source>
</evidence>
<dbReference type="SUPFAM" id="SSF55486">
    <property type="entry name" value="Metalloproteases ('zincins'), catalytic domain"/>
    <property type="match status" value="1"/>
</dbReference>
<organism evidence="1 2">
    <name type="scientific">Sarocladium strictum</name>
    <name type="common">Black bundle disease fungus</name>
    <name type="synonym">Acremonium strictum</name>
    <dbReference type="NCBI Taxonomy" id="5046"/>
    <lineage>
        <taxon>Eukaryota</taxon>
        <taxon>Fungi</taxon>
        <taxon>Dikarya</taxon>
        <taxon>Ascomycota</taxon>
        <taxon>Pezizomycotina</taxon>
        <taxon>Sordariomycetes</taxon>
        <taxon>Hypocreomycetidae</taxon>
        <taxon>Hypocreales</taxon>
        <taxon>Sarocladiaceae</taxon>
        <taxon>Sarocladium</taxon>
    </lineage>
</organism>
<proteinExistence type="predicted"/>
<dbReference type="EMBL" id="JAPDFR010000005">
    <property type="protein sequence ID" value="KAK0386816.1"/>
    <property type="molecule type" value="Genomic_DNA"/>
</dbReference>
<comment type="caution">
    <text evidence="1">The sequence shown here is derived from an EMBL/GenBank/DDBJ whole genome shotgun (WGS) entry which is preliminary data.</text>
</comment>
<sequence length="548" mass="62140">MAPFYTVKVRGHCDSDVLTHLSVTITLENPAALKDGSICRLDNFNGNVPSYKHDSSSIRAWDSHGPLRITLHTVQAKSVSEWTVDRNTIGNVTFVLQVYPREVDSMTPLGPRVDLRRDGRGLIGGGSWFLPSPTYSEYFTFCIGWDLDHCPTGTQGIWSYGDSNGPCVESGPIGLLLNSVFMMGPINTLIPMMPQGTSSLKCGIYWFGDLPTWIQQPASAHGTLLAFASKIFSDDDLFYKVFIRRAPRGFGGYNFSSSYILEYSEPDEPKEDSELICLFAHEMVHNWVYLGHEDDGFENSWFIEGIAHFYALFMPLRAGVRGLDYFQQTLDGFLCAYYTNPLINVPYRAAEENFYKDPNAESIPYMRGFAYFLMVELLLQVSSPDHGEGNFLDKIVFSMIQRQREGLKTNCAVWLEELYHYLGKDKADEIFRTLMDGGRLDLGSQTIATPQGRRLFLEPTEQETLELGFSNRSLATKVIEGLIPGSRAQLAGLADGDILLYHSRFAAFRERYERQFRFIAKRGTQVFEGIYWPRSFQKVYSVRTKIIK</sequence>
<accession>A0AA39GGW9</accession>
<evidence type="ECO:0000313" key="1">
    <source>
        <dbReference type="EMBL" id="KAK0386816.1"/>
    </source>
</evidence>